<dbReference type="STRING" id="758825.SAMN02982985_00558"/>
<organism evidence="2 3">
    <name type="scientific">Rugamonas rubra</name>
    <dbReference type="NCBI Taxonomy" id="758825"/>
    <lineage>
        <taxon>Bacteria</taxon>
        <taxon>Pseudomonadati</taxon>
        <taxon>Pseudomonadota</taxon>
        <taxon>Betaproteobacteria</taxon>
        <taxon>Burkholderiales</taxon>
        <taxon>Oxalobacteraceae</taxon>
        <taxon>Telluria group</taxon>
        <taxon>Rugamonas</taxon>
    </lineage>
</organism>
<evidence type="ECO:0000256" key="1">
    <source>
        <dbReference type="SAM" id="SignalP"/>
    </source>
</evidence>
<keyword evidence="3" id="KW-1185">Reference proteome</keyword>
<accession>A0A1I4II30</accession>
<dbReference type="NCBIfam" id="TIGR03016">
    <property type="entry name" value="pepcterm_hypo_1"/>
    <property type="match status" value="1"/>
</dbReference>
<dbReference type="InterPro" id="IPR017467">
    <property type="entry name" value="CHP03016_PEP-CTERM"/>
</dbReference>
<evidence type="ECO:0000313" key="3">
    <source>
        <dbReference type="Proteomes" id="UP000199470"/>
    </source>
</evidence>
<reference evidence="2 3" key="1">
    <citation type="submission" date="2016-10" db="EMBL/GenBank/DDBJ databases">
        <authorList>
            <person name="de Groot N.N."/>
        </authorList>
    </citation>
    <scope>NUCLEOTIDE SEQUENCE [LARGE SCALE GENOMIC DNA]</scope>
    <source>
        <strain evidence="2 3">ATCC 43154</strain>
    </source>
</reference>
<dbReference type="SUPFAM" id="SSF56935">
    <property type="entry name" value="Porins"/>
    <property type="match status" value="1"/>
</dbReference>
<dbReference type="EMBL" id="FOTW01000005">
    <property type="protein sequence ID" value="SFL53471.1"/>
    <property type="molecule type" value="Genomic_DNA"/>
</dbReference>
<keyword evidence="1" id="KW-0732">Signal</keyword>
<dbReference type="Proteomes" id="UP000199470">
    <property type="component" value="Unassembled WGS sequence"/>
</dbReference>
<sequence>MGRAPARGAPRRRLLAAVLALLFAPASRAELVFSPAVELRASATDNANMAPPERAHGRVVAEVAPGFSLSEQTARLNLKLAYQLRFYTGGGDDANSQRHQSQLQASAKARLLEDWLFLDGAASISQQSTSAFGPQQGDNGYSTLNRNEVRTLSISPYLRRRLGAGADLELRYTRDQVDSNNAAFGRSQSDQLFASLASGPAFRSLGWGLQLSKLRQHDSVAPDSSSSGANGSLSYGVSPSLNLSLGAGYDKMDFGLGGVSQGRSWTTGLRWAPTLRSSLQLSHGRRYYGASNGLSLQHRSRNTVWSAHYDDSVTTSRSQFLLPAAVSTAELLNRLMSATISDPLLRAQAVEAYIRANSLPRSLATSVNYFSNRYSLQKQLQASVGLNTARTITMLSVYDTRRSALSARQSDSALLGSSSETLNDDTRQRGASVALNWHPSSRFGATLSADLSNTRSLSTGLGSRQRSLRLQLNRQFQPRLSGNLELRRVHGDGLSGAGAYTENAVALSISLKL</sequence>
<name>A0A1I4II30_9BURK</name>
<evidence type="ECO:0000313" key="2">
    <source>
        <dbReference type="EMBL" id="SFL53471.1"/>
    </source>
</evidence>
<feature type="signal peptide" evidence="1">
    <location>
        <begin position="1"/>
        <end position="29"/>
    </location>
</feature>
<proteinExistence type="predicted"/>
<feature type="chain" id="PRO_5011704963" evidence="1">
    <location>
        <begin position="30"/>
        <end position="513"/>
    </location>
</feature>
<dbReference type="AlphaFoldDB" id="A0A1I4II30"/>
<protein>
    <submittedName>
        <fullName evidence="2">Uncharacterized protein, PEP-CTERM system associated</fullName>
    </submittedName>
</protein>
<gene>
    <name evidence="2" type="ORF">SAMN02982985_00558</name>
</gene>